<feature type="chain" id="PRO_5032291029" description="D-alanyl-D-alanine dipeptidase" evidence="11">
    <location>
        <begin position="26"/>
        <end position="242"/>
    </location>
</feature>
<organism evidence="12 13">
    <name type="scientific">Luteimonas salinisoli</name>
    <dbReference type="NCBI Taxonomy" id="2752307"/>
    <lineage>
        <taxon>Bacteria</taxon>
        <taxon>Pseudomonadati</taxon>
        <taxon>Pseudomonadota</taxon>
        <taxon>Gammaproteobacteria</taxon>
        <taxon>Lysobacterales</taxon>
        <taxon>Lysobacteraceae</taxon>
        <taxon>Luteimonas</taxon>
    </lineage>
</organism>
<evidence type="ECO:0000256" key="6">
    <source>
        <dbReference type="ARBA" id="ARBA00022997"/>
    </source>
</evidence>
<keyword evidence="8 10" id="KW-0961">Cell wall biogenesis/degradation</keyword>
<comment type="catalytic activity">
    <reaction evidence="1 9 10">
        <text>D-alanyl-D-alanine + H2O = 2 D-alanine</text>
        <dbReference type="Rhea" id="RHEA:20661"/>
        <dbReference type="ChEBI" id="CHEBI:15377"/>
        <dbReference type="ChEBI" id="CHEBI:57416"/>
        <dbReference type="ChEBI" id="CHEBI:57822"/>
        <dbReference type="EC" id="3.4.13.22"/>
    </reaction>
</comment>
<dbReference type="GO" id="GO:0008237">
    <property type="term" value="F:metallopeptidase activity"/>
    <property type="evidence" value="ECO:0007669"/>
    <property type="project" value="UniProtKB-KW"/>
</dbReference>
<dbReference type="HAMAP" id="MF_01924">
    <property type="entry name" value="A_A_dipeptidase"/>
    <property type="match status" value="1"/>
</dbReference>
<evidence type="ECO:0000256" key="5">
    <source>
        <dbReference type="ARBA" id="ARBA00022833"/>
    </source>
</evidence>
<dbReference type="Proteomes" id="UP000578091">
    <property type="component" value="Unassembled WGS sequence"/>
</dbReference>
<dbReference type="PANTHER" id="PTHR43126:SF1">
    <property type="entry name" value="D-ALANYL-D-ALANINE DIPEPTIDASE"/>
    <property type="match status" value="1"/>
</dbReference>
<dbReference type="CDD" id="cd14817">
    <property type="entry name" value="D-Ala-D-Ala_dipeptidase_VanX"/>
    <property type="match status" value="1"/>
</dbReference>
<dbReference type="GO" id="GO:0071555">
    <property type="term" value="P:cell wall organization"/>
    <property type="evidence" value="ECO:0007669"/>
    <property type="project" value="UniProtKB-KW"/>
</dbReference>
<keyword evidence="3 9" id="KW-0479">Metal-binding</keyword>
<keyword evidence="11" id="KW-0732">Signal</keyword>
<dbReference type="PIRSF" id="PIRSF026671">
    <property type="entry name" value="AA_dipeptidase"/>
    <property type="match status" value="1"/>
</dbReference>
<keyword evidence="4 9" id="KW-0378">Hydrolase</keyword>
<dbReference type="SUPFAM" id="SSF55166">
    <property type="entry name" value="Hedgehog/DD-peptidase"/>
    <property type="match status" value="1"/>
</dbReference>
<sequence>MKVLPSRWRIALAALLLPTAGASVADGPAVSPTRTAEEAGLVAIDRLVPDIRQDIRYAGSDNFVGAPVDGYEAPRCYLLRPVAEALQRVEADLRQQGFRLLIYDCYRPVRAVRHFMRWVQDAGDLRTKAEHYPSLDKGKLVNDGYIAERSGHSRGATLDLTLLRCDASGQDCTPLDMGTAFDFFDPLAHTDSPEASEAQRRNRRRLRSAMERHGFRNYEREWWHYGFQPEPSPDVAFDVPVR</sequence>
<evidence type="ECO:0000256" key="8">
    <source>
        <dbReference type="ARBA" id="ARBA00023316"/>
    </source>
</evidence>
<dbReference type="InterPro" id="IPR009045">
    <property type="entry name" value="Zn_M74/Hedgehog-like"/>
</dbReference>
<comment type="similarity">
    <text evidence="9 10">Belongs to the peptidase M15D family.</text>
</comment>
<dbReference type="PANTHER" id="PTHR43126">
    <property type="entry name" value="D-ALANYL-D-ALANINE DIPEPTIDASE"/>
    <property type="match status" value="1"/>
</dbReference>
<feature type="binding site" evidence="9">
    <location>
        <position position="152"/>
    </location>
    <ligand>
        <name>Zn(2+)</name>
        <dbReference type="ChEBI" id="CHEBI:29105"/>
        <note>catalytic</note>
    </ligand>
</feature>
<protein>
    <recommendedName>
        <fullName evidence="9 10">D-alanyl-D-alanine dipeptidase</fullName>
        <shortName evidence="9 10">D-Ala-D-Ala dipeptidase</shortName>
        <ecNumber evidence="9 10">3.4.13.22</ecNumber>
    </recommendedName>
</protein>
<evidence type="ECO:0000313" key="13">
    <source>
        <dbReference type="Proteomes" id="UP000578091"/>
    </source>
</evidence>
<evidence type="ECO:0000256" key="9">
    <source>
        <dbReference type="HAMAP-Rule" id="MF_01924"/>
    </source>
</evidence>
<evidence type="ECO:0000256" key="11">
    <source>
        <dbReference type="SAM" id="SignalP"/>
    </source>
</evidence>
<feature type="site" description="Transition state stabilizer" evidence="9">
    <location>
        <position position="107"/>
    </location>
</feature>
<comment type="function">
    <text evidence="9 10">Catalyzes hydrolysis of the D-alanyl-D-alanine dipeptide.</text>
</comment>
<dbReference type="Pfam" id="PF01427">
    <property type="entry name" value="Peptidase_M15"/>
    <property type="match status" value="1"/>
</dbReference>
<evidence type="ECO:0000256" key="3">
    <source>
        <dbReference type="ARBA" id="ARBA00022723"/>
    </source>
</evidence>
<evidence type="ECO:0000256" key="7">
    <source>
        <dbReference type="ARBA" id="ARBA00023049"/>
    </source>
</evidence>
<keyword evidence="7 9" id="KW-0482">Metalloprotease</keyword>
<dbReference type="Gene3D" id="3.30.1380.10">
    <property type="match status" value="1"/>
</dbReference>
<dbReference type="InterPro" id="IPR000755">
    <property type="entry name" value="A_A_dipeptidase"/>
</dbReference>
<dbReference type="AlphaFoldDB" id="A0A853JCJ5"/>
<comment type="caution">
    <text evidence="12">The sequence shown here is derived from an EMBL/GenBank/DDBJ whole genome shotgun (WGS) entry which is preliminary data.</text>
</comment>
<proteinExistence type="inferred from homology"/>
<evidence type="ECO:0000256" key="1">
    <source>
        <dbReference type="ARBA" id="ARBA00001362"/>
    </source>
</evidence>
<dbReference type="EC" id="3.4.13.22" evidence="9 10"/>
<keyword evidence="2 9" id="KW-0645">Protease</keyword>
<name>A0A853JCJ5_9GAMM</name>
<keyword evidence="13" id="KW-1185">Reference proteome</keyword>
<feature type="binding site" evidence="9">
    <location>
        <position position="224"/>
    </location>
    <ligand>
        <name>Zn(2+)</name>
        <dbReference type="ChEBI" id="CHEBI:29105"/>
        <note>catalytic</note>
    </ligand>
</feature>
<evidence type="ECO:0000256" key="10">
    <source>
        <dbReference type="PIRNR" id="PIRNR026671"/>
    </source>
</evidence>
<comment type="cofactor">
    <cofactor evidence="9">
        <name>Zn(2+)</name>
        <dbReference type="ChEBI" id="CHEBI:29105"/>
    </cofactor>
    <text evidence="9">Binds 1 zinc ion per subunit.</text>
</comment>
<feature type="active site" description="Proton donor/acceptor" evidence="9">
    <location>
        <position position="221"/>
    </location>
</feature>
<evidence type="ECO:0000256" key="4">
    <source>
        <dbReference type="ARBA" id="ARBA00022801"/>
    </source>
</evidence>
<dbReference type="GO" id="GO:0160237">
    <property type="term" value="F:D-Ala-D-Ala dipeptidase activity"/>
    <property type="evidence" value="ECO:0007669"/>
    <property type="project" value="UniProtKB-EC"/>
</dbReference>
<accession>A0A853JCJ5</accession>
<evidence type="ECO:0000313" key="12">
    <source>
        <dbReference type="EMBL" id="NZA26993.1"/>
    </source>
</evidence>
<keyword evidence="5 9" id="KW-0862">Zinc</keyword>
<dbReference type="GO" id="GO:0008270">
    <property type="term" value="F:zinc ion binding"/>
    <property type="evidence" value="ECO:0007669"/>
    <property type="project" value="UniProtKB-UniRule"/>
</dbReference>
<keyword evidence="6 9" id="KW-0224">Dipeptidase</keyword>
<reference evidence="12 13" key="1">
    <citation type="submission" date="2020-07" db="EMBL/GenBank/DDBJ databases">
        <title>Luteimonas sp. SJ-92.</title>
        <authorList>
            <person name="Huang X.-X."/>
            <person name="Xu L."/>
            <person name="Sun J.-Q."/>
        </authorList>
    </citation>
    <scope>NUCLEOTIDE SEQUENCE [LARGE SCALE GENOMIC DNA]</scope>
    <source>
        <strain evidence="12 13">SJ-92</strain>
    </source>
</reference>
<evidence type="ECO:0000256" key="2">
    <source>
        <dbReference type="ARBA" id="ARBA00022670"/>
    </source>
</evidence>
<gene>
    <name evidence="9" type="primary">ddpX</name>
    <name evidence="12" type="ORF">H0E84_11435</name>
</gene>
<feature type="signal peptide" evidence="11">
    <location>
        <begin position="1"/>
        <end position="25"/>
    </location>
</feature>
<feature type="binding site" evidence="9">
    <location>
        <position position="159"/>
    </location>
    <ligand>
        <name>Zn(2+)</name>
        <dbReference type="ChEBI" id="CHEBI:29105"/>
        <note>catalytic</note>
    </ligand>
</feature>
<dbReference type="GO" id="GO:0006508">
    <property type="term" value="P:proteolysis"/>
    <property type="evidence" value="ECO:0007669"/>
    <property type="project" value="UniProtKB-KW"/>
</dbReference>
<dbReference type="EMBL" id="JACCKA010000070">
    <property type="protein sequence ID" value="NZA26993.1"/>
    <property type="molecule type" value="Genomic_DNA"/>
</dbReference>